<sequence length="262" mass="29359">MAISKTAGKKDQTEAKFQAALTRRTLRKPAPTYIQGNRSEPVRVYNEDELQSMGLQFFAEVEAHLRFYTDKLGHDVMWFDDWLKKYWAAWSGGIDEAAVHELLSPEVTYKDPLSFGRQMVGIQAFIDYNQAFFDAAPDLRYDAIPGQASISVSPSGELLFMARYSGCGHWDNPLRMYPFTPGSPAIPGNGKFTQLYPVDRYHFNAEGKMIQGETLWDPIDALQLLRVVPSDTSATFKAMAKVGGVASTAVRLKNRLSFVGEN</sequence>
<dbReference type="Gene3D" id="3.10.450.50">
    <property type="match status" value="1"/>
</dbReference>
<dbReference type="AlphaFoldDB" id="A0A2S5ZYX7"/>
<feature type="domain" description="SnoaL-like" evidence="1">
    <location>
        <begin position="84"/>
        <end position="142"/>
    </location>
</feature>
<dbReference type="RefSeq" id="WP_064911122.1">
    <property type="nucleotide sequence ID" value="NZ_JAUJFK010000014.1"/>
</dbReference>
<comment type="caution">
    <text evidence="2">The sequence shown here is derived from an EMBL/GenBank/DDBJ whole genome shotgun (WGS) entry which is preliminary data.</text>
</comment>
<reference evidence="2 3" key="1">
    <citation type="submission" date="2018-02" db="EMBL/GenBank/DDBJ databases">
        <title>8 Nocardia nova and 1 Nocardia cyriacigeorgica strain used for evolution to TMP-SMX.</title>
        <authorList>
            <person name="Mehta H."/>
            <person name="Weng J."/>
            <person name="Shamoo Y."/>
        </authorList>
    </citation>
    <scope>NUCLEOTIDE SEQUENCE [LARGE SCALE GENOMIC DNA]</scope>
    <source>
        <strain evidence="2 3">BAA2227</strain>
    </source>
</reference>
<evidence type="ECO:0000313" key="2">
    <source>
        <dbReference type="EMBL" id="PPJ23423.1"/>
    </source>
</evidence>
<keyword evidence="3" id="KW-1185">Reference proteome</keyword>
<dbReference type="EMBL" id="PSZD01000024">
    <property type="protein sequence ID" value="PPJ23423.1"/>
    <property type="molecule type" value="Genomic_DNA"/>
</dbReference>
<name>A0A2S5ZYX7_9NOCA</name>
<dbReference type="InterPro" id="IPR037401">
    <property type="entry name" value="SnoaL-like"/>
</dbReference>
<dbReference type="InterPro" id="IPR032710">
    <property type="entry name" value="NTF2-like_dom_sf"/>
</dbReference>
<protein>
    <submittedName>
        <fullName evidence="2">Nuclear transport factor 2 family protein</fullName>
    </submittedName>
</protein>
<evidence type="ECO:0000259" key="1">
    <source>
        <dbReference type="Pfam" id="PF12680"/>
    </source>
</evidence>
<accession>A0A2S5ZYX7</accession>
<proteinExistence type="predicted"/>
<dbReference type="SUPFAM" id="SSF54427">
    <property type="entry name" value="NTF2-like"/>
    <property type="match status" value="1"/>
</dbReference>
<gene>
    <name evidence="2" type="ORF">C5F51_28740</name>
</gene>
<organism evidence="2 3">
    <name type="scientific">Nocardia nova</name>
    <dbReference type="NCBI Taxonomy" id="37330"/>
    <lineage>
        <taxon>Bacteria</taxon>
        <taxon>Bacillati</taxon>
        <taxon>Actinomycetota</taxon>
        <taxon>Actinomycetes</taxon>
        <taxon>Mycobacteriales</taxon>
        <taxon>Nocardiaceae</taxon>
        <taxon>Nocardia</taxon>
    </lineage>
</organism>
<evidence type="ECO:0000313" key="3">
    <source>
        <dbReference type="Proteomes" id="UP000238356"/>
    </source>
</evidence>
<dbReference type="Proteomes" id="UP000238356">
    <property type="component" value="Unassembled WGS sequence"/>
</dbReference>
<dbReference type="Pfam" id="PF12680">
    <property type="entry name" value="SnoaL_2"/>
    <property type="match status" value="1"/>
</dbReference>